<feature type="transmembrane region" description="Helical" evidence="5">
    <location>
        <begin position="255"/>
        <end position="272"/>
    </location>
</feature>
<dbReference type="Pfam" id="PF01490">
    <property type="entry name" value="Aa_trans"/>
    <property type="match status" value="1"/>
</dbReference>
<protein>
    <recommendedName>
        <fullName evidence="6">Amino acid transporter transmembrane domain-containing protein</fullName>
    </recommendedName>
</protein>
<evidence type="ECO:0000256" key="5">
    <source>
        <dbReference type="SAM" id="Phobius"/>
    </source>
</evidence>
<sequence>MTSNGTPAMTELETFLPQDGSRVKDGKYKIATISKDYELGKDAWDPFRERKVEHPTTDCDTLTHLLKAALGTGILAMPFAFMNAGLSFGIFLTILVATVCTHCAYVLVKCAHELYRRIRVTSMTFPDVGEVAFANGPPWGRKFAKLIRVAIISGLFGAYFGTCSVYTVIIARNFQQVVEHHTNTTYDDRLCISLLLLPLIILSWVPNLKFLAPISMVANFFMGLGLGITVYYLVWDLPAPASMPQIGNVANYPQFFSITIFAMEAIGVMMPLENNMQTPQHFLGLCGVLNMGMSGVTLVYILLGFLGYLKYGDGTFATITLNLPTEEYAAQSVKILVALAVFCTYGLQYFVCLEIVWDAVKDKFTKRKRFYEYVVRTVLTIFAVALAVAVPQIGPFLGLIGALCFSLLGIVIPALIETVTYWEKGFGPFNWIAWKNLFLVIFGLLALTFGSYTSIVDIISEYTGQPETMVIPPFVEPNITTHFIAPLQKLPILVNSTNATIP</sequence>
<dbReference type="AlphaFoldDB" id="A0AAW1CL95"/>
<evidence type="ECO:0000256" key="4">
    <source>
        <dbReference type="ARBA" id="ARBA00023136"/>
    </source>
</evidence>
<comment type="subcellular location">
    <subcellularLocation>
        <location evidence="1">Membrane</location>
        <topology evidence="1">Multi-pass membrane protein</topology>
    </subcellularLocation>
</comment>
<dbReference type="GO" id="GO:0015179">
    <property type="term" value="F:L-amino acid transmembrane transporter activity"/>
    <property type="evidence" value="ECO:0007669"/>
    <property type="project" value="TreeGrafter"/>
</dbReference>
<dbReference type="PANTHER" id="PTHR22950">
    <property type="entry name" value="AMINO ACID TRANSPORTER"/>
    <property type="match status" value="1"/>
</dbReference>
<keyword evidence="8" id="KW-1185">Reference proteome</keyword>
<feature type="transmembrane region" description="Helical" evidence="5">
    <location>
        <begin position="373"/>
        <end position="390"/>
    </location>
</feature>
<dbReference type="InterPro" id="IPR013057">
    <property type="entry name" value="AA_transpt_TM"/>
</dbReference>
<keyword evidence="3 5" id="KW-1133">Transmembrane helix</keyword>
<gene>
    <name evidence="7" type="ORF">O3M35_002359</name>
</gene>
<dbReference type="Proteomes" id="UP001461498">
    <property type="component" value="Unassembled WGS sequence"/>
</dbReference>
<dbReference type="GO" id="GO:0005774">
    <property type="term" value="C:vacuolar membrane"/>
    <property type="evidence" value="ECO:0007669"/>
    <property type="project" value="TreeGrafter"/>
</dbReference>
<evidence type="ECO:0000256" key="1">
    <source>
        <dbReference type="ARBA" id="ARBA00004141"/>
    </source>
</evidence>
<keyword evidence="2 5" id="KW-0812">Transmembrane</keyword>
<feature type="transmembrane region" description="Helical" evidence="5">
    <location>
        <begin position="189"/>
        <end position="205"/>
    </location>
</feature>
<accession>A0AAW1CL95</accession>
<organism evidence="7 8">
    <name type="scientific">Rhynocoris fuscipes</name>
    <dbReference type="NCBI Taxonomy" id="488301"/>
    <lineage>
        <taxon>Eukaryota</taxon>
        <taxon>Metazoa</taxon>
        <taxon>Ecdysozoa</taxon>
        <taxon>Arthropoda</taxon>
        <taxon>Hexapoda</taxon>
        <taxon>Insecta</taxon>
        <taxon>Pterygota</taxon>
        <taxon>Neoptera</taxon>
        <taxon>Paraneoptera</taxon>
        <taxon>Hemiptera</taxon>
        <taxon>Heteroptera</taxon>
        <taxon>Panheteroptera</taxon>
        <taxon>Cimicomorpha</taxon>
        <taxon>Reduviidae</taxon>
        <taxon>Harpactorinae</taxon>
        <taxon>Harpactorini</taxon>
        <taxon>Rhynocoris</taxon>
    </lineage>
</organism>
<evidence type="ECO:0000313" key="7">
    <source>
        <dbReference type="EMBL" id="KAK9499306.1"/>
    </source>
</evidence>
<name>A0AAW1CL95_9HEMI</name>
<evidence type="ECO:0000256" key="3">
    <source>
        <dbReference type="ARBA" id="ARBA00022989"/>
    </source>
</evidence>
<dbReference type="EMBL" id="JAPXFL010000011">
    <property type="protein sequence ID" value="KAK9499306.1"/>
    <property type="molecule type" value="Genomic_DNA"/>
</dbReference>
<feature type="transmembrane region" description="Helical" evidence="5">
    <location>
        <begin position="396"/>
        <end position="416"/>
    </location>
</feature>
<keyword evidence="4 5" id="KW-0472">Membrane</keyword>
<dbReference type="PANTHER" id="PTHR22950:SF154">
    <property type="entry name" value="PROTON-COUPLED AMINO ACID TRANSPORTER-LIKE PROTEIN PATHETIC"/>
    <property type="match status" value="1"/>
</dbReference>
<feature type="transmembrane region" description="Helical" evidence="5">
    <location>
        <begin position="217"/>
        <end position="235"/>
    </location>
</feature>
<feature type="domain" description="Amino acid transporter transmembrane" evidence="6">
    <location>
        <begin position="59"/>
        <end position="455"/>
    </location>
</feature>
<evidence type="ECO:0000313" key="8">
    <source>
        <dbReference type="Proteomes" id="UP001461498"/>
    </source>
</evidence>
<evidence type="ECO:0000256" key="2">
    <source>
        <dbReference type="ARBA" id="ARBA00022692"/>
    </source>
</evidence>
<reference evidence="7 8" key="1">
    <citation type="submission" date="2022-12" db="EMBL/GenBank/DDBJ databases">
        <title>Chromosome-level genome assembly of true bugs.</title>
        <authorList>
            <person name="Ma L."/>
            <person name="Li H."/>
        </authorList>
    </citation>
    <scope>NUCLEOTIDE SEQUENCE [LARGE SCALE GENOMIC DNA]</scope>
    <source>
        <strain evidence="7">Lab_2022b</strain>
    </source>
</reference>
<comment type="caution">
    <text evidence="7">The sequence shown here is derived from an EMBL/GenBank/DDBJ whole genome shotgun (WGS) entry which is preliminary data.</text>
</comment>
<evidence type="ECO:0000259" key="6">
    <source>
        <dbReference type="Pfam" id="PF01490"/>
    </source>
</evidence>
<feature type="transmembrane region" description="Helical" evidence="5">
    <location>
        <begin position="86"/>
        <end position="108"/>
    </location>
</feature>
<feature type="transmembrane region" description="Helical" evidence="5">
    <location>
        <begin position="328"/>
        <end position="352"/>
    </location>
</feature>
<feature type="transmembrane region" description="Helical" evidence="5">
    <location>
        <begin position="437"/>
        <end position="459"/>
    </location>
</feature>
<proteinExistence type="predicted"/>
<feature type="transmembrane region" description="Helical" evidence="5">
    <location>
        <begin position="284"/>
        <end position="308"/>
    </location>
</feature>
<feature type="transmembrane region" description="Helical" evidence="5">
    <location>
        <begin position="146"/>
        <end position="169"/>
    </location>
</feature>